<proteinExistence type="predicted"/>
<evidence type="ECO:0000256" key="5">
    <source>
        <dbReference type="ARBA" id="ARBA00023004"/>
    </source>
</evidence>
<dbReference type="Pfam" id="PF01152">
    <property type="entry name" value="Bac_globin"/>
    <property type="match status" value="1"/>
</dbReference>
<dbReference type="SUPFAM" id="SSF46458">
    <property type="entry name" value="Globin-like"/>
    <property type="match status" value="1"/>
</dbReference>
<evidence type="ECO:0000313" key="6">
    <source>
        <dbReference type="EMBL" id="MCL7938696.1"/>
    </source>
</evidence>
<dbReference type="Gene3D" id="1.10.490.10">
    <property type="entry name" value="Globins"/>
    <property type="match status" value="1"/>
</dbReference>
<keyword evidence="2" id="KW-0813">Transport</keyword>
<comment type="cofactor">
    <cofactor evidence="1">
        <name>heme</name>
        <dbReference type="ChEBI" id="CHEBI:30413"/>
    </cofactor>
</comment>
<organism evidence="6 7">
    <name type="scientific">Halomonas gemina</name>
    <dbReference type="NCBI Taxonomy" id="2945105"/>
    <lineage>
        <taxon>Bacteria</taxon>
        <taxon>Pseudomonadati</taxon>
        <taxon>Pseudomonadota</taxon>
        <taxon>Gammaproteobacteria</taxon>
        <taxon>Oceanospirillales</taxon>
        <taxon>Halomonadaceae</taxon>
        <taxon>Halomonas</taxon>
    </lineage>
</organism>
<dbReference type="InterPro" id="IPR009050">
    <property type="entry name" value="Globin-like_sf"/>
</dbReference>
<evidence type="ECO:0000256" key="4">
    <source>
        <dbReference type="ARBA" id="ARBA00022723"/>
    </source>
</evidence>
<dbReference type="InterPro" id="IPR001486">
    <property type="entry name" value="Hemoglobin_trunc"/>
</dbReference>
<keyword evidence="4" id="KW-0479">Metal-binding</keyword>
<dbReference type="InterPro" id="IPR019795">
    <property type="entry name" value="Globin_bac-like_CS"/>
</dbReference>
<gene>
    <name evidence="6" type="ORF">M8009_00040</name>
</gene>
<dbReference type="PROSITE" id="PS01213">
    <property type="entry name" value="GLOBIN_FAM_2"/>
    <property type="match status" value="1"/>
</dbReference>
<evidence type="ECO:0000256" key="1">
    <source>
        <dbReference type="ARBA" id="ARBA00001971"/>
    </source>
</evidence>
<sequence length="122" mass="13547">MSDILYDRLGGRAGIDKLVNRIVDLHLQNDVAGPRYRALDEEAIDHAREKVKEFLAAGSGGPVEYTGRSMIETHTGMNVSAAEFVAVVDDIMQAMKEMEYPQPVCNEVLGVAYSLKEEIIHR</sequence>
<protein>
    <submittedName>
        <fullName evidence="6">Group 1 truncated hemoglobin</fullName>
    </submittedName>
</protein>
<evidence type="ECO:0000313" key="7">
    <source>
        <dbReference type="Proteomes" id="UP001165369"/>
    </source>
</evidence>
<dbReference type="InterPro" id="IPR012292">
    <property type="entry name" value="Globin/Proto"/>
</dbReference>
<accession>A0ABT0SVK2</accession>
<evidence type="ECO:0000256" key="3">
    <source>
        <dbReference type="ARBA" id="ARBA00022617"/>
    </source>
</evidence>
<dbReference type="CDD" id="cd00454">
    <property type="entry name" value="TrHb1_N"/>
    <property type="match status" value="1"/>
</dbReference>
<name>A0ABT0SVK2_9GAMM</name>
<dbReference type="EMBL" id="JAMJPK010000001">
    <property type="protein sequence ID" value="MCL7938696.1"/>
    <property type="molecule type" value="Genomic_DNA"/>
</dbReference>
<keyword evidence="3" id="KW-0349">Heme</keyword>
<evidence type="ECO:0000256" key="2">
    <source>
        <dbReference type="ARBA" id="ARBA00022448"/>
    </source>
</evidence>
<keyword evidence="7" id="KW-1185">Reference proteome</keyword>
<reference evidence="6" key="1">
    <citation type="submission" date="2022-05" db="EMBL/GenBank/DDBJ databases">
        <title>Halomonas geminus sp. nov. and Halomonas llamarensis sp. nov. isolated from high-altitude salars of the Atacama Desert.</title>
        <authorList>
            <person name="Hintersatz C."/>
            <person name="Rojas L.A."/>
            <person name="Wei T.-S."/>
            <person name="Kutschke S."/>
            <person name="Lehmann F."/>
            <person name="Jain R."/>
            <person name="Pollmann K."/>
        </authorList>
    </citation>
    <scope>NUCLEOTIDE SEQUENCE</scope>
    <source>
        <strain evidence="6">ATCH28</strain>
    </source>
</reference>
<keyword evidence="5" id="KW-0408">Iron</keyword>
<dbReference type="Proteomes" id="UP001165369">
    <property type="component" value="Unassembled WGS sequence"/>
</dbReference>
<dbReference type="RefSeq" id="WP_250058726.1">
    <property type="nucleotide sequence ID" value="NZ_JAMJPK010000001.1"/>
</dbReference>
<comment type="caution">
    <text evidence="6">The sequence shown here is derived from an EMBL/GenBank/DDBJ whole genome shotgun (WGS) entry which is preliminary data.</text>
</comment>